<proteinExistence type="predicted"/>
<dbReference type="KEGG" id="nabu:FZC36_02585"/>
<dbReference type="Proteomes" id="UP000324924">
    <property type="component" value="Chromosome"/>
</dbReference>
<feature type="compositionally biased region" description="Basic and acidic residues" evidence="1">
    <location>
        <begin position="43"/>
        <end position="62"/>
    </location>
</feature>
<evidence type="ECO:0000313" key="3">
    <source>
        <dbReference type="Proteomes" id="UP000324924"/>
    </source>
</evidence>
<dbReference type="EMBL" id="CP043314">
    <property type="protein sequence ID" value="QEK39295.1"/>
    <property type="molecule type" value="Genomic_DNA"/>
</dbReference>
<feature type="compositionally biased region" description="Basic and acidic residues" evidence="1">
    <location>
        <begin position="8"/>
        <end position="28"/>
    </location>
</feature>
<protein>
    <recommendedName>
        <fullName evidence="4">DUF2497 domain-containing protein</fullName>
    </recommendedName>
</protein>
<accession>A0A5C0UGP8</accession>
<evidence type="ECO:0000256" key="1">
    <source>
        <dbReference type="SAM" id="MobiDB-lite"/>
    </source>
</evidence>
<evidence type="ECO:0008006" key="4">
    <source>
        <dbReference type="Google" id="ProtNLM"/>
    </source>
</evidence>
<reference evidence="2 3" key="1">
    <citation type="submission" date="2019-08" db="EMBL/GenBank/DDBJ databases">
        <title>Highly reduced genomes of protist endosymbionts show evolutionary convergence.</title>
        <authorList>
            <person name="George E."/>
            <person name="Husnik F."/>
            <person name="Tashyreva D."/>
            <person name="Prokopchuk G."/>
            <person name="Horak A."/>
            <person name="Kwong W.K."/>
            <person name="Lukes J."/>
            <person name="Keeling P.J."/>
        </authorList>
    </citation>
    <scope>NUCLEOTIDE SEQUENCE [LARGE SCALE GENOMIC DNA]</scope>
    <source>
        <strain evidence="2">1604HC</strain>
    </source>
</reference>
<name>A0A5C0UGP8_9PROT</name>
<dbReference type="RefSeq" id="WP_148972418.1">
    <property type="nucleotide sequence ID" value="NZ_CP043314.1"/>
</dbReference>
<organism evidence="2 3">
    <name type="scientific">Candidatus Nesciobacter abundans</name>
    <dbReference type="NCBI Taxonomy" id="2601668"/>
    <lineage>
        <taxon>Bacteria</taxon>
        <taxon>Pseudomonadati</taxon>
        <taxon>Pseudomonadota</taxon>
        <taxon>Alphaproteobacteria</taxon>
        <taxon>Holosporales</taxon>
        <taxon>Holosporaceae</taxon>
        <taxon>Candidatus Nesciobacter</taxon>
    </lineage>
</organism>
<evidence type="ECO:0000313" key="2">
    <source>
        <dbReference type="EMBL" id="QEK39295.1"/>
    </source>
</evidence>
<gene>
    <name evidence="2" type="ORF">FZC36_02585</name>
</gene>
<feature type="region of interest" description="Disordered" evidence="1">
    <location>
        <begin position="1"/>
        <end position="62"/>
    </location>
</feature>
<dbReference type="AlphaFoldDB" id="A0A5C0UGP8"/>
<sequence length="204" mass="23771">MSLSIEEIVSRIKNSKDGNKRSQDDKSNQKPTYLNPLESDIESQTHDEEKRTEQEYSLELKTESLNDKSINPSLQSSVEKLREIMGDSNHRKSIYVTKEEKISLDSDIIKSLVKPLVQKWTEENMDKIGKYISYSLNENVVKDHHVMDFLQKNIDIVQSIIKESIESYIESYRHYVESKTETMVKNYVEECVKKELSSILKESS</sequence>
<keyword evidence="3" id="KW-1185">Reference proteome</keyword>